<dbReference type="GO" id="GO:0022857">
    <property type="term" value="F:transmembrane transporter activity"/>
    <property type="evidence" value="ECO:0007669"/>
    <property type="project" value="TreeGrafter"/>
</dbReference>
<dbReference type="PROSITE" id="PS51257">
    <property type="entry name" value="PROKAR_LIPOPROTEIN"/>
    <property type="match status" value="1"/>
</dbReference>
<keyword evidence="10" id="KW-1185">Reference proteome</keyword>
<dbReference type="PANTHER" id="PTHR30572:SF18">
    <property type="entry name" value="ABC-TYPE MACROLIDE FAMILY EXPORT SYSTEM PERMEASE COMPONENT 2"/>
    <property type="match status" value="1"/>
</dbReference>
<dbReference type="AlphaFoldDB" id="A0A1H2BYQ8"/>
<evidence type="ECO:0000313" key="10">
    <source>
        <dbReference type="Proteomes" id="UP000199679"/>
    </source>
</evidence>
<evidence type="ECO:0000259" key="8">
    <source>
        <dbReference type="Pfam" id="PF12704"/>
    </source>
</evidence>
<keyword evidence="3 6" id="KW-0812">Transmembrane</keyword>
<dbReference type="EMBL" id="LT629740">
    <property type="protein sequence ID" value="SDT63398.1"/>
    <property type="molecule type" value="Genomic_DNA"/>
</dbReference>
<evidence type="ECO:0000256" key="3">
    <source>
        <dbReference type="ARBA" id="ARBA00022692"/>
    </source>
</evidence>
<feature type="domain" description="ABC3 transporter permease C-terminal" evidence="7">
    <location>
        <begin position="312"/>
        <end position="426"/>
    </location>
</feature>
<dbReference type="InterPro" id="IPR025857">
    <property type="entry name" value="MacB_PCD"/>
</dbReference>
<evidence type="ECO:0000313" key="9">
    <source>
        <dbReference type="EMBL" id="SDT63398.1"/>
    </source>
</evidence>
<keyword evidence="4 6" id="KW-1133">Transmembrane helix</keyword>
<gene>
    <name evidence="9" type="ORF">SAMN05216490_4470</name>
</gene>
<protein>
    <submittedName>
        <fullName evidence="9">Putative ABC transport system permease protein</fullName>
    </submittedName>
</protein>
<dbReference type="PANTHER" id="PTHR30572">
    <property type="entry name" value="MEMBRANE COMPONENT OF TRANSPORTER-RELATED"/>
    <property type="match status" value="1"/>
</dbReference>
<feature type="transmembrane region" description="Helical" evidence="6">
    <location>
        <begin position="691"/>
        <end position="716"/>
    </location>
</feature>
<feature type="transmembrane region" description="Helical" evidence="6">
    <location>
        <begin position="743"/>
        <end position="762"/>
    </location>
</feature>
<proteinExistence type="predicted"/>
<feature type="domain" description="ABC3 transporter permease C-terminal" evidence="7">
    <location>
        <begin position="696"/>
        <end position="807"/>
    </location>
</feature>
<evidence type="ECO:0000256" key="2">
    <source>
        <dbReference type="ARBA" id="ARBA00022475"/>
    </source>
</evidence>
<accession>A0A1H2BYQ8</accession>
<evidence type="ECO:0000256" key="1">
    <source>
        <dbReference type="ARBA" id="ARBA00004651"/>
    </source>
</evidence>
<comment type="subcellular location">
    <subcellularLocation>
        <location evidence="1">Cell membrane</location>
        <topology evidence="1">Multi-pass membrane protein</topology>
    </subcellularLocation>
</comment>
<feature type="transmembrane region" description="Helical" evidence="6">
    <location>
        <begin position="20"/>
        <end position="42"/>
    </location>
</feature>
<evidence type="ECO:0000256" key="4">
    <source>
        <dbReference type="ARBA" id="ARBA00022989"/>
    </source>
</evidence>
<dbReference type="Pfam" id="PF12704">
    <property type="entry name" value="MacB_PCD"/>
    <property type="match status" value="2"/>
</dbReference>
<evidence type="ECO:0000256" key="5">
    <source>
        <dbReference type="ARBA" id="ARBA00023136"/>
    </source>
</evidence>
<feature type="transmembrane region" description="Helical" evidence="6">
    <location>
        <begin position="306"/>
        <end position="331"/>
    </location>
</feature>
<feature type="transmembrane region" description="Helical" evidence="6">
    <location>
        <begin position="352"/>
        <end position="379"/>
    </location>
</feature>
<keyword evidence="2" id="KW-1003">Cell membrane</keyword>
<evidence type="ECO:0000256" key="6">
    <source>
        <dbReference type="SAM" id="Phobius"/>
    </source>
</evidence>
<dbReference type="OrthoDB" id="1451596at2"/>
<dbReference type="InterPro" id="IPR050250">
    <property type="entry name" value="Macrolide_Exporter_MacB"/>
</dbReference>
<dbReference type="STRING" id="652787.SAMN05216490_4470"/>
<keyword evidence="5 6" id="KW-0472">Membrane</keyword>
<dbReference type="InterPro" id="IPR003838">
    <property type="entry name" value="ABC3_permease_C"/>
</dbReference>
<dbReference type="RefSeq" id="WP_091378384.1">
    <property type="nucleotide sequence ID" value="NZ_LT629740.1"/>
</dbReference>
<dbReference type="Proteomes" id="UP000199679">
    <property type="component" value="Chromosome I"/>
</dbReference>
<feature type="transmembrane region" description="Helical" evidence="6">
    <location>
        <begin position="774"/>
        <end position="797"/>
    </location>
</feature>
<reference evidence="9 10" key="1">
    <citation type="submission" date="2016-10" db="EMBL/GenBank/DDBJ databases">
        <authorList>
            <person name="de Groot N.N."/>
        </authorList>
    </citation>
    <scope>NUCLEOTIDE SEQUENCE [LARGE SCALE GENOMIC DNA]</scope>
    <source>
        <strain evidence="9 10">MP1X4</strain>
    </source>
</reference>
<dbReference type="Pfam" id="PF02687">
    <property type="entry name" value="FtsX"/>
    <property type="match status" value="2"/>
</dbReference>
<dbReference type="GO" id="GO:0005886">
    <property type="term" value="C:plasma membrane"/>
    <property type="evidence" value="ECO:0007669"/>
    <property type="project" value="UniProtKB-SubCell"/>
</dbReference>
<feature type="transmembrane region" description="Helical" evidence="6">
    <location>
        <begin position="399"/>
        <end position="423"/>
    </location>
</feature>
<evidence type="ECO:0000259" key="7">
    <source>
        <dbReference type="Pfam" id="PF02687"/>
    </source>
</evidence>
<organism evidence="9 10">
    <name type="scientific">Mucilaginibacter mallensis</name>
    <dbReference type="NCBI Taxonomy" id="652787"/>
    <lineage>
        <taxon>Bacteria</taxon>
        <taxon>Pseudomonadati</taxon>
        <taxon>Bacteroidota</taxon>
        <taxon>Sphingobacteriia</taxon>
        <taxon>Sphingobacteriales</taxon>
        <taxon>Sphingobacteriaceae</taxon>
        <taxon>Mucilaginibacter</taxon>
    </lineage>
</organism>
<feature type="transmembrane region" description="Helical" evidence="6">
    <location>
        <begin position="443"/>
        <end position="467"/>
    </location>
</feature>
<name>A0A1H2BYQ8_MUCMA</name>
<feature type="domain" description="MacB-like periplasmic core" evidence="8">
    <location>
        <begin position="454"/>
        <end position="650"/>
    </location>
</feature>
<sequence>MIKSYFKITLRNLQKQKTLAFINVFGLSIGIACFTLLSLFVINEFSFDKFHKNAANIYRPYVLDNTLNGQPGEGFTDFSIGKMTMGEAMKRDLPDIQNFVRLQLPWGENVVRTDRNVERASLTFADKSLFSVFTFPLKYGNAATALHGINDIVLTETRAKELFGTDDVVGKIIEIQIGTTFQPFMVSAVAKDMPANSTIRFDILGNFLFAQKNSLIIGNNWHPTVWQTYVQLRPGSALPGDQLQLARFYMNLNPNYAADLKSSGLTWKKNEQPFIFKLQPLLSIHTDSWFHGWSFTDYEVIDPKTIWILLTIAGGILLIACINFTTLAIGRSAGRSKEVGVRKVIGAGKRQIIFQFLTETLLLTIISAVLGLLLAKILLPGFNQLSGRELQLSIALYPQIVLLLAGLVLVVGLLAGSYPAVVLSNFKPVEVLKNKIRIGGSNLFTKSLVTFQFVLSIILIVATTVILQQTKYLINKNPGFNKDNVIAIDASQVDPNKIFPSFKQAVLDYPGIMGVTSAMAGLGAGNDLLGYSDPGGSGISAAINGVDPDYIKVLGMQLLAGRNFEPIGANDTVKRIIINETMMRAFKWTAQNAVGQTIKNFQGRTAHVIGVVKNFNYRPLSEGVKNQVFETSADKGYTHFYVRINPGNPSPALRVIQKAWNSVAPGIPMKYTFLDDDVNNYYNSEQRWSNMVGWASGISIFLACLGLLGLTALAAINRIKEIGIRKVLGASVINITNLLLSDFLKLILVAFAIASPLAWYFMHKWLQDYANRINISWTIFLLAGGFTIAIAVITISFQAIKAAIANPVESLRAE</sequence>
<feature type="domain" description="MacB-like periplasmic core" evidence="8">
    <location>
        <begin position="21"/>
        <end position="238"/>
    </location>
</feature>